<dbReference type="RefSeq" id="WP_173034775.1">
    <property type="nucleotide sequence ID" value="NZ_AP022870.1"/>
</dbReference>
<name>A0A6F8XMX4_9ACTN</name>
<dbReference type="EMBL" id="AP022870">
    <property type="protein sequence ID" value="BCB75149.1"/>
    <property type="molecule type" value="Genomic_DNA"/>
</dbReference>
<dbReference type="InterPro" id="IPR029063">
    <property type="entry name" value="SAM-dependent_MTases_sf"/>
</dbReference>
<dbReference type="KEGG" id="pfla:Pflav_015590"/>
<organism evidence="3 4">
    <name type="scientific">Phytohabitans flavus</name>
    <dbReference type="NCBI Taxonomy" id="1076124"/>
    <lineage>
        <taxon>Bacteria</taxon>
        <taxon>Bacillati</taxon>
        <taxon>Actinomycetota</taxon>
        <taxon>Actinomycetes</taxon>
        <taxon>Micromonosporales</taxon>
        <taxon>Micromonosporaceae</taxon>
    </lineage>
</organism>
<proteinExistence type="predicted"/>
<dbReference type="AlphaFoldDB" id="A0A6F8XMX4"/>
<dbReference type="CDD" id="cd02440">
    <property type="entry name" value="AdoMet_MTases"/>
    <property type="match status" value="1"/>
</dbReference>
<evidence type="ECO:0000313" key="4">
    <source>
        <dbReference type="Proteomes" id="UP000502508"/>
    </source>
</evidence>
<evidence type="ECO:0000256" key="1">
    <source>
        <dbReference type="SAM" id="MobiDB-lite"/>
    </source>
</evidence>
<feature type="domain" description="Methyltransferase" evidence="2">
    <location>
        <begin position="54"/>
        <end position="149"/>
    </location>
</feature>
<dbReference type="Gene3D" id="3.40.50.150">
    <property type="entry name" value="Vaccinia Virus protein VP39"/>
    <property type="match status" value="1"/>
</dbReference>
<dbReference type="Proteomes" id="UP000502508">
    <property type="component" value="Chromosome"/>
</dbReference>
<reference evidence="3 4" key="1">
    <citation type="submission" date="2020-03" db="EMBL/GenBank/DDBJ databases">
        <title>Whole genome shotgun sequence of Phytohabitans flavus NBRC 107702.</title>
        <authorList>
            <person name="Komaki H."/>
            <person name="Tamura T."/>
        </authorList>
    </citation>
    <scope>NUCLEOTIDE SEQUENCE [LARGE SCALE GENOMIC DNA]</scope>
    <source>
        <strain evidence="3 4">NBRC 107702</strain>
    </source>
</reference>
<keyword evidence="4" id="KW-1185">Reference proteome</keyword>
<accession>A0A6F8XMX4</accession>
<evidence type="ECO:0000259" key="2">
    <source>
        <dbReference type="Pfam" id="PF13649"/>
    </source>
</evidence>
<evidence type="ECO:0000313" key="3">
    <source>
        <dbReference type="EMBL" id="BCB75149.1"/>
    </source>
</evidence>
<dbReference type="Pfam" id="PF13649">
    <property type="entry name" value="Methyltransf_25"/>
    <property type="match status" value="1"/>
</dbReference>
<dbReference type="InterPro" id="IPR041698">
    <property type="entry name" value="Methyltransf_25"/>
</dbReference>
<reference evidence="3 4" key="2">
    <citation type="submission" date="2020-03" db="EMBL/GenBank/DDBJ databases">
        <authorList>
            <person name="Ichikawa N."/>
            <person name="Kimura A."/>
            <person name="Kitahashi Y."/>
            <person name="Uohara A."/>
        </authorList>
    </citation>
    <scope>NUCLEOTIDE SEQUENCE [LARGE SCALE GENOMIC DNA]</scope>
    <source>
        <strain evidence="3 4">NBRC 107702</strain>
    </source>
</reference>
<gene>
    <name evidence="3" type="ORF">Pflav_015590</name>
</gene>
<dbReference type="SUPFAM" id="SSF53335">
    <property type="entry name" value="S-adenosyl-L-methionine-dependent methyltransferases"/>
    <property type="match status" value="1"/>
</dbReference>
<sequence length="262" mass="27934">MTSNQVMTPDTAAVEKDGYADVAGIYDLFAAAQGDDALPRVPAFAALAQPGTRVLDVGAGTGRVALAVAERQAHVWCVEPSASMRSALLAKLADRRPLWPYLTVTAGSAPGLEITGVFDYAYLAGSLQFLSATDRRRTFAELAAHLRPGAPLALDMVEAKPAVPQVGPTETVVAEAEAGRCRYQLSVTVLAATDDSADIFYRYVAECDGRRSVHQMRRHRYVHRLADVRADLIAAGFSPATATGGASQPPDPTEPLVAWRNQ</sequence>
<feature type="region of interest" description="Disordered" evidence="1">
    <location>
        <begin position="240"/>
        <end position="262"/>
    </location>
</feature>
<protein>
    <recommendedName>
        <fullName evidence="2">Methyltransferase domain-containing protein</fullName>
    </recommendedName>
</protein>